<dbReference type="GO" id="GO:0006310">
    <property type="term" value="P:DNA recombination"/>
    <property type="evidence" value="ECO:0007669"/>
    <property type="project" value="UniProtKB-KW"/>
</dbReference>
<dbReference type="PANTHER" id="PTHR30349:SF64">
    <property type="entry name" value="PROPHAGE INTEGRASE INTD-RELATED"/>
    <property type="match status" value="1"/>
</dbReference>
<reference evidence="8 9" key="1">
    <citation type="submission" date="2014-11" db="EMBL/GenBank/DDBJ databases">
        <authorList>
            <person name="Urmite Genomes Urmite Genomes"/>
        </authorList>
    </citation>
    <scope>NUCLEOTIDE SEQUENCE [LARGE SCALE GENOMIC DNA]</scope>
    <source>
        <strain evidence="8 9">Oc5</strain>
    </source>
</reference>
<dbReference type="Proteomes" id="UP000040453">
    <property type="component" value="Unassembled WGS sequence"/>
</dbReference>
<proteinExistence type="inferred from homology"/>
<keyword evidence="3 5" id="KW-0238">DNA-binding</keyword>
<accession>A0A0A1MNQ4</accession>
<dbReference type="SUPFAM" id="SSF56349">
    <property type="entry name" value="DNA breaking-rejoining enzymes"/>
    <property type="match status" value="1"/>
</dbReference>
<evidence type="ECO:0000259" key="6">
    <source>
        <dbReference type="PROSITE" id="PS51898"/>
    </source>
</evidence>
<dbReference type="InterPro" id="IPR004107">
    <property type="entry name" value="Integrase_SAM-like_N"/>
</dbReference>
<dbReference type="EMBL" id="CDGG01000001">
    <property type="protein sequence ID" value="CEI80711.1"/>
    <property type="molecule type" value="Genomic_DNA"/>
</dbReference>
<dbReference type="InterPro" id="IPR050090">
    <property type="entry name" value="Tyrosine_recombinase_XerCD"/>
</dbReference>
<evidence type="ECO:0000313" key="8">
    <source>
        <dbReference type="EMBL" id="CEI80711.1"/>
    </source>
</evidence>
<keyword evidence="2" id="KW-0229">DNA integration</keyword>
<dbReference type="InterPro" id="IPR013762">
    <property type="entry name" value="Integrase-like_cat_sf"/>
</dbReference>
<dbReference type="GO" id="GO:0003677">
    <property type="term" value="F:DNA binding"/>
    <property type="evidence" value="ECO:0007669"/>
    <property type="project" value="UniProtKB-UniRule"/>
</dbReference>
<gene>
    <name evidence="8" type="primary">xerC_1</name>
    <name evidence="8" type="ORF">BN997_00520</name>
</gene>
<keyword evidence="4" id="KW-0233">DNA recombination</keyword>
<dbReference type="InterPro" id="IPR010998">
    <property type="entry name" value="Integrase_recombinase_N"/>
</dbReference>
<keyword evidence="9" id="KW-1185">Reference proteome</keyword>
<sequence length="398" mass="46084">MASYKGKIPNLKKDKKTGKYSFTATKTHPVTKKVVQRRRSSFKTQEEAYQAYKKVKAELEEEFKVDEALAKMKNALSDDAYSISFKTFVNEKFLPYYANKVSPQTYKDRLSMINNHYKAFEEMNIADIDKNDVDEWYQAMLTARRKQGKQTDGNVHGIKGLLKLIFDYAVEKEFCSFNPVTAVKNIKKTKRKRPFWELAHYKKVCKTFELADFKQHSLFISIMLMFMTGLRISEASALTWDDINFDTKKLDVNKSLRYDNASNYDPESTTKTESANRILTLDTNTINLLKEWKERQQKQINTNLVLTTNGIPMHNRAVNRALEKHAELAGVHRITPHGLRHSHASLLVHLNEDLLIIKDRLGHSDVKTTLGEYGHLYSNRDVELAGRLNNIVDYNLED</sequence>
<dbReference type="PROSITE" id="PS51898">
    <property type="entry name" value="TYR_RECOMBINASE"/>
    <property type="match status" value="1"/>
</dbReference>
<dbReference type="InterPro" id="IPR011010">
    <property type="entry name" value="DNA_brk_join_enz"/>
</dbReference>
<dbReference type="STRING" id="545501.BN997_00520"/>
<evidence type="ECO:0000256" key="4">
    <source>
        <dbReference type="ARBA" id="ARBA00023172"/>
    </source>
</evidence>
<dbReference type="Gene3D" id="1.10.150.130">
    <property type="match status" value="1"/>
</dbReference>
<dbReference type="Gene3D" id="1.10.443.10">
    <property type="entry name" value="Intergrase catalytic core"/>
    <property type="match status" value="1"/>
</dbReference>
<evidence type="ECO:0000259" key="7">
    <source>
        <dbReference type="PROSITE" id="PS51900"/>
    </source>
</evidence>
<dbReference type="CDD" id="cd01189">
    <property type="entry name" value="INT_ICEBs1_C_like"/>
    <property type="match status" value="1"/>
</dbReference>
<evidence type="ECO:0000256" key="2">
    <source>
        <dbReference type="ARBA" id="ARBA00022908"/>
    </source>
</evidence>
<feature type="domain" description="Core-binding (CB)" evidence="7">
    <location>
        <begin position="84"/>
        <end position="170"/>
    </location>
</feature>
<dbReference type="Pfam" id="PF14659">
    <property type="entry name" value="Phage_int_SAM_3"/>
    <property type="match status" value="1"/>
</dbReference>
<organism evidence="8 9">
    <name type="scientific">Oceanobacillus oncorhynchi</name>
    <dbReference type="NCBI Taxonomy" id="545501"/>
    <lineage>
        <taxon>Bacteria</taxon>
        <taxon>Bacillati</taxon>
        <taxon>Bacillota</taxon>
        <taxon>Bacilli</taxon>
        <taxon>Bacillales</taxon>
        <taxon>Bacillaceae</taxon>
        <taxon>Oceanobacillus</taxon>
    </lineage>
</organism>
<dbReference type="OrthoDB" id="9803188at2"/>
<dbReference type="AlphaFoldDB" id="A0A0A1MNQ4"/>
<dbReference type="GO" id="GO:0015074">
    <property type="term" value="P:DNA integration"/>
    <property type="evidence" value="ECO:0007669"/>
    <property type="project" value="UniProtKB-KW"/>
</dbReference>
<dbReference type="PANTHER" id="PTHR30349">
    <property type="entry name" value="PHAGE INTEGRASE-RELATED"/>
    <property type="match status" value="1"/>
</dbReference>
<name>A0A0A1MNQ4_9BACI</name>
<comment type="similarity">
    <text evidence="1">Belongs to the 'phage' integrase family.</text>
</comment>
<dbReference type="InterPro" id="IPR044068">
    <property type="entry name" value="CB"/>
</dbReference>
<dbReference type="InterPro" id="IPR002104">
    <property type="entry name" value="Integrase_catalytic"/>
</dbReference>
<dbReference type="RefSeq" id="WP_042529386.1">
    <property type="nucleotide sequence ID" value="NZ_CDGG01000001.1"/>
</dbReference>
<dbReference type="PROSITE" id="PS51900">
    <property type="entry name" value="CB"/>
    <property type="match status" value="1"/>
</dbReference>
<feature type="domain" description="Tyr recombinase" evidence="6">
    <location>
        <begin position="191"/>
        <end position="386"/>
    </location>
</feature>
<evidence type="ECO:0000256" key="3">
    <source>
        <dbReference type="ARBA" id="ARBA00023125"/>
    </source>
</evidence>
<evidence type="ECO:0000256" key="5">
    <source>
        <dbReference type="PROSITE-ProRule" id="PRU01248"/>
    </source>
</evidence>
<protein>
    <submittedName>
        <fullName evidence="8">Tyrosine recombinase XerC</fullName>
    </submittedName>
</protein>
<dbReference type="Pfam" id="PF00589">
    <property type="entry name" value="Phage_integrase"/>
    <property type="match status" value="1"/>
</dbReference>
<evidence type="ECO:0000256" key="1">
    <source>
        <dbReference type="ARBA" id="ARBA00008857"/>
    </source>
</evidence>
<evidence type="ECO:0000313" key="9">
    <source>
        <dbReference type="Proteomes" id="UP000040453"/>
    </source>
</evidence>